<reference evidence="2 3" key="1">
    <citation type="submission" date="2021-06" db="EMBL/GenBank/DDBJ databases">
        <authorList>
            <person name="Grouzdev D.S."/>
            <person name="Koziaeva V."/>
        </authorList>
    </citation>
    <scope>NUCLEOTIDE SEQUENCE [LARGE SCALE GENOMIC DNA]</scope>
    <source>
        <strain evidence="2 3">22</strain>
    </source>
</reference>
<sequence>MSNVIQFSDDVLIEISGTAGRAEPINSAQVSNVNREFSKVVGAIQNFVAPVANSVAAALAQTTVESAEVVLGFSFTAEGNLVICKASAEGSVKVTLTVNRGAQQ</sequence>
<gene>
    <name evidence="2" type="ORF">KL771_12350</name>
</gene>
<name>A0A947GF81_9HYPH</name>
<accession>A0A947GF81</accession>
<organism evidence="2 3">
    <name type="scientific">Prosthecodimorpha staleyi</name>
    <dbReference type="NCBI Taxonomy" id="2840188"/>
    <lineage>
        <taxon>Bacteria</taxon>
        <taxon>Pseudomonadati</taxon>
        <taxon>Pseudomonadota</taxon>
        <taxon>Alphaproteobacteria</taxon>
        <taxon>Hyphomicrobiales</taxon>
        <taxon>Ancalomicrobiaceae</taxon>
        <taxon>Prosthecodimorpha</taxon>
    </lineage>
</organism>
<evidence type="ECO:0000313" key="3">
    <source>
        <dbReference type="Proteomes" id="UP000766595"/>
    </source>
</evidence>
<dbReference type="AlphaFoldDB" id="A0A947GF81"/>
<evidence type="ECO:0000313" key="2">
    <source>
        <dbReference type="EMBL" id="MBT9290255.1"/>
    </source>
</evidence>
<comment type="caution">
    <text evidence="2">The sequence shown here is derived from an EMBL/GenBank/DDBJ whole genome shotgun (WGS) entry which is preliminary data.</text>
</comment>
<proteinExistence type="predicted"/>
<dbReference type="Proteomes" id="UP000766595">
    <property type="component" value="Unassembled WGS sequence"/>
</dbReference>
<protein>
    <recommendedName>
        <fullName evidence="1">Trypsin-co-occurring domain-containing protein</fullName>
    </recommendedName>
</protein>
<keyword evidence="3" id="KW-1185">Reference proteome</keyword>
<dbReference type="Pfam" id="PF19493">
    <property type="entry name" value="Trypco1"/>
    <property type="match status" value="1"/>
</dbReference>
<dbReference type="RefSeq" id="WP_261968854.1">
    <property type="nucleotide sequence ID" value="NZ_JAHHZF010000005.1"/>
</dbReference>
<dbReference type="EMBL" id="JAHHZF010000005">
    <property type="protein sequence ID" value="MBT9290255.1"/>
    <property type="molecule type" value="Genomic_DNA"/>
</dbReference>
<feature type="domain" description="Trypsin-co-occurring" evidence="1">
    <location>
        <begin position="10"/>
        <end position="98"/>
    </location>
</feature>
<dbReference type="InterPro" id="IPR045794">
    <property type="entry name" value="Trypco1"/>
</dbReference>
<dbReference type="NCBIfam" id="NF041216">
    <property type="entry name" value="CU044_2847_fam"/>
    <property type="match status" value="1"/>
</dbReference>
<evidence type="ECO:0000259" key="1">
    <source>
        <dbReference type="Pfam" id="PF19493"/>
    </source>
</evidence>